<protein>
    <submittedName>
        <fullName evidence="4">CCCH like finger domain nucleoporin</fullName>
    </submittedName>
</protein>
<sequence>MSDRRPCQFFLRGSCRFGSNCRDYHPSGSIFEQSAGRGSNVVGTTSGFGAGGGHFNPFSGSGGKSSGDVGGGGVVSSPLGNFGGPFGSSGTSGPFGGGSGSSGFSGPFGSSGAFGVSSSSGPFGGSSSSSGLPGSNPFGVSSGSSSSSNPFGGSSGPSSSSNPFGGASSSSGLPGSNPFGGSSGPSSSSNPFGSSSGPSSSSNPFGGGSGLSGPFGSSGPFGASSSVSSSSSSPFAAVAGSSSGPKSSKSDNPVLQTLELIGIVVNSGVWPFGRIGLLNQSQGPSQGQTPVFQSLDLSIEEYRWRFYQNNPSSWSQLSSETLSLLTQNYNAFIERGKMESKLPPSHHLYNLDFSLFSKIGNWYLPNLGKDFASKPPQSTDTPGPSTSSPFAGPTNTNLVQSSPFEAAPGGTPNIGFAVSTTSSSNNTLTMGTSNIAPTIMSACASSPFGGSNTLTHSSFTVSPFQAVAPDQKTLGTCQTLPNASCPPAFGTFGNANNSCPSTNPSAAATKSYSHNNPDVNDDNNPLNSQSLEDWEIEAFKSPAFQENKIPEKVPPKPLRI</sequence>
<reference evidence="4" key="1">
    <citation type="submission" date="2022-10" db="EMBL/GenBank/DDBJ databases">
        <title>Adaptive evolution leads to modifications in subtelomeric GC content in a zoonotic Cryptosporidium species.</title>
        <authorList>
            <person name="Li J."/>
            <person name="Feng Y."/>
            <person name="Xiao L."/>
        </authorList>
    </citation>
    <scope>NUCLEOTIDE SEQUENCE</scope>
    <source>
        <strain evidence="4">25894</strain>
    </source>
</reference>
<dbReference type="EMBL" id="JAPCXB010000155">
    <property type="protein sequence ID" value="KAJ1605988.1"/>
    <property type="molecule type" value="Genomic_DNA"/>
</dbReference>
<feature type="zinc finger region" description="C3H1-type" evidence="1">
    <location>
        <begin position="1"/>
        <end position="28"/>
    </location>
</feature>
<dbReference type="InterPro" id="IPR000571">
    <property type="entry name" value="Znf_CCCH"/>
</dbReference>
<dbReference type="Gene3D" id="2.30.30.1190">
    <property type="match status" value="1"/>
</dbReference>
<feature type="compositionally biased region" description="Low complexity" evidence="2">
    <location>
        <begin position="375"/>
        <end position="389"/>
    </location>
</feature>
<proteinExistence type="predicted"/>
<gene>
    <name evidence="4" type="ORF">OJ252_3326</name>
</gene>
<evidence type="ECO:0000256" key="1">
    <source>
        <dbReference type="PROSITE-ProRule" id="PRU00723"/>
    </source>
</evidence>
<evidence type="ECO:0000256" key="2">
    <source>
        <dbReference type="SAM" id="MobiDB-lite"/>
    </source>
</evidence>
<keyword evidence="1" id="KW-0862">Zinc</keyword>
<feature type="compositionally biased region" description="Polar residues" evidence="2">
    <location>
        <begin position="501"/>
        <end position="514"/>
    </location>
</feature>
<evidence type="ECO:0000313" key="4">
    <source>
        <dbReference type="EMBL" id="KAJ1605988.1"/>
    </source>
</evidence>
<feature type="compositionally biased region" description="Low complexity" evidence="2">
    <location>
        <begin position="117"/>
        <end position="204"/>
    </location>
</feature>
<accession>A0ABQ8P2P5</accession>
<comment type="caution">
    <text evidence="4">The sequence shown here is derived from an EMBL/GenBank/DDBJ whole genome shotgun (WGS) entry which is preliminary data.</text>
</comment>
<evidence type="ECO:0000259" key="3">
    <source>
        <dbReference type="PROSITE" id="PS50103"/>
    </source>
</evidence>
<dbReference type="Pfam" id="PF00642">
    <property type="entry name" value="zf-CCCH"/>
    <property type="match status" value="1"/>
</dbReference>
<dbReference type="PROSITE" id="PS50103">
    <property type="entry name" value="ZF_C3H1"/>
    <property type="match status" value="1"/>
</dbReference>
<feature type="region of interest" description="Disordered" evidence="2">
    <location>
        <begin position="373"/>
        <end position="398"/>
    </location>
</feature>
<feature type="compositionally biased region" description="Low complexity" evidence="2">
    <location>
        <begin position="214"/>
        <end position="223"/>
    </location>
</feature>
<evidence type="ECO:0000313" key="5">
    <source>
        <dbReference type="Proteomes" id="UP001071777"/>
    </source>
</evidence>
<organism evidence="4 5">
    <name type="scientific">Cryptosporidium canis</name>
    <dbReference type="NCBI Taxonomy" id="195482"/>
    <lineage>
        <taxon>Eukaryota</taxon>
        <taxon>Sar</taxon>
        <taxon>Alveolata</taxon>
        <taxon>Apicomplexa</taxon>
        <taxon>Conoidasida</taxon>
        <taxon>Coccidia</taxon>
        <taxon>Eucoccidiorida</taxon>
        <taxon>Eimeriorina</taxon>
        <taxon>Cryptosporidiidae</taxon>
        <taxon>Cryptosporidium</taxon>
    </lineage>
</organism>
<keyword evidence="1" id="KW-0863">Zinc-finger</keyword>
<name>A0ABQ8P2P5_9CRYT</name>
<feature type="region of interest" description="Disordered" evidence="2">
    <location>
        <begin position="501"/>
        <end position="528"/>
    </location>
</feature>
<dbReference type="SMART" id="SM00356">
    <property type="entry name" value="ZnF_C3H1"/>
    <property type="match status" value="1"/>
</dbReference>
<dbReference type="Proteomes" id="UP001071777">
    <property type="component" value="Unassembled WGS sequence"/>
</dbReference>
<feature type="domain" description="C3H1-type" evidence="3">
    <location>
        <begin position="1"/>
        <end position="28"/>
    </location>
</feature>
<keyword evidence="1" id="KW-0479">Metal-binding</keyword>
<feature type="region of interest" description="Disordered" evidence="2">
    <location>
        <begin position="117"/>
        <end position="223"/>
    </location>
</feature>
<feature type="compositionally biased region" description="Low complexity" evidence="2">
    <location>
        <begin position="515"/>
        <end position="527"/>
    </location>
</feature>
<keyword evidence="5" id="KW-1185">Reference proteome</keyword>